<dbReference type="GO" id="GO:0015066">
    <property type="term" value="F:alpha-amylase inhibitor activity"/>
    <property type="evidence" value="ECO:0007669"/>
    <property type="project" value="UniProtKB-KW"/>
</dbReference>
<dbReference type="EMBL" id="LMWY01000005">
    <property type="protein sequence ID" value="KUO05465.1"/>
    <property type="molecule type" value="Genomic_DNA"/>
</dbReference>
<dbReference type="InterPro" id="IPR000833">
    <property type="entry name" value="A-amylase_inhib"/>
</dbReference>
<dbReference type="InterPro" id="IPR036379">
    <property type="entry name" value="A-amylase_inhib_sf"/>
</dbReference>
<evidence type="ECO:0000313" key="5">
    <source>
        <dbReference type="EMBL" id="KUO05465.1"/>
    </source>
</evidence>
<keyword evidence="1" id="KW-0022">Alpha-amylase inhibitor</keyword>
<evidence type="ECO:0000313" key="6">
    <source>
        <dbReference type="Proteomes" id="UP000053429"/>
    </source>
</evidence>
<evidence type="ECO:0000256" key="3">
    <source>
        <dbReference type="SAM" id="MobiDB-lite"/>
    </source>
</evidence>
<feature type="region of interest" description="Disordered" evidence="3">
    <location>
        <begin position="28"/>
        <end position="48"/>
    </location>
</feature>
<feature type="signal peptide" evidence="4">
    <location>
        <begin position="1"/>
        <end position="27"/>
    </location>
</feature>
<dbReference type="Pfam" id="PF01356">
    <property type="entry name" value="A_amylase_inhib"/>
    <property type="match status" value="1"/>
</dbReference>
<keyword evidence="4" id="KW-0732">Signal</keyword>
<proteinExistence type="predicted"/>
<keyword evidence="2" id="KW-1015">Disulfide bond</keyword>
<organism evidence="5 6">
    <name type="scientific">Streptomyces caeruleatus</name>
    <dbReference type="NCBI Taxonomy" id="661399"/>
    <lineage>
        <taxon>Bacteria</taxon>
        <taxon>Bacillati</taxon>
        <taxon>Actinomycetota</taxon>
        <taxon>Actinomycetes</taxon>
        <taxon>Kitasatosporales</taxon>
        <taxon>Streptomycetaceae</taxon>
        <taxon>Streptomyces</taxon>
    </lineage>
</organism>
<evidence type="ECO:0000256" key="2">
    <source>
        <dbReference type="ARBA" id="ARBA00023157"/>
    </source>
</evidence>
<reference evidence="5 6" key="1">
    <citation type="submission" date="2015-10" db="EMBL/GenBank/DDBJ databases">
        <title>Draft genome sequence of Streptomyces caeruleatus NRRL B-24802, type strain for the species Streptomyces caeruleatus.</title>
        <authorList>
            <person name="Ruckert C."/>
            <person name="Winkler A."/>
            <person name="Kalinowski J."/>
            <person name="Kampfer P."/>
            <person name="Glaeser S."/>
        </authorList>
    </citation>
    <scope>NUCLEOTIDE SEQUENCE [LARGE SCALE GENOMIC DNA]</scope>
    <source>
        <strain evidence="5 6">NRRL B-24802</strain>
    </source>
</reference>
<accession>A0A117RRL9</accession>
<evidence type="ECO:0000256" key="4">
    <source>
        <dbReference type="SAM" id="SignalP"/>
    </source>
</evidence>
<protein>
    <recommendedName>
        <fullName evidence="7">Alpha-amylase</fullName>
    </recommendedName>
</protein>
<dbReference type="SUPFAM" id="SSF49498">
    <property type="entry name" value="alpha-Amylase inhibitor tendamistat"/>
    <property type="match status" value="1"/>
</dbReference>
<dbReference type="Proteomes" id="UP000053429">
    <property type="component" value="Unassembled WGS sequence"/>
</dbReference>
<dbReference type="OrthoDB" id="4295858at2"/>
<comment type="caution">
    <text evidence="5">The sequence shown here is derived from an EMBL/GenBank/DDBJ whole genome shotgun (WGS) entry which is preliminary data.</text>
</comment>
<gene>
    <name evidence="5" type="ORF">AQJ67_07520</name>
</gene>
<dbReference type="Gene3D" id="2.60.40.20">
    <property type="entry name" value="Alpha-amylase inhibitor"/>
    <property type="match status" value="1"/>
</dbReference>
<keyword evidence="6" id="KW-1185">Reference proteome</keyword>
<dbReference type="AlphaFoldDB" id="A0A117RRL9"/>
<name>A0A117RRL9_9ACTN</name>
<dbReference type="SMART" id="SM00783">
    <property type="entry name" value="A_amylase_inhib"/>
    <property type="match status" value="1"/>
</dbReference>
<evidence type="ECO:0000256" key="1">
    <source>
        <dbReference type="ARBA" id="ARBA00022579"/>
    </source>
</evidence>
<sequence length="117" mass="12056">MVRIMRSTFIALAMALCATTTGAAASAAPQAASPRASASSTQSPTTAPDCVHLTVDWRYTFASNDCSSTYTFRVVYLDGTDVPCRTAAPGALITFPGRGTQGNEVLGAVLCDGEGDT</sequence>
<feature type="chain" id="PRO_5007155678" description="Alpha-amylase" evidence="4">
    <location>
        <begin position="28"/>
        <end position="117"/>
    </location>
</feature>
<evidence type="ECO:0008006" key="7">
    <source>
        <dbReference type="Google" id="ProtNLM"/>
    </source>
</evidence>